<name>A0A1C7LTR8_GRIFR</name>
<comment type="caution">
    <text evidence="1">The sequence shown here is derived from an EMBL/GenBank/DDBJ whole genome shotgun (WGS) entry which is preliminary data.</text>
</comment>
<reference evidence="1 2" key="1">
    <citation type="submission" date="2016-03" db="EMBL/GenBank/DDBJ databases">
        <title>Whole genome sequencing of Grifola frondosa 9006-11.</title>
        <authorList>
            <person name="Min B."/>
            <person name="Park H."/>
            <person name="Kim J.-G."/>
            <person name="Cho H."/>
            <person name="Oh Y.-L."/>
            <person name="Kong W.-S."/>
            <person name="Choi I.-G."/>
        </authorList>
    </citation>
    <scope>NUCLEOTIDE SEQUENCE [LARGE SCALE GENOMIC DNA]</scope>
    <source>
        <strain evidence="1 2">9006-11</strain>
    </source>
</reference>
<accession>A0A1C7LTR8</accession>
<dbReference type="OrthoDB" id="2788229at2759"/>
<proteinExistence type="predicted"/>
<dbReference type="EMBL" id="LUGG01000024">
    <property type="protein sequence ID" value="OBZ67309.1"/>
    <property type="molecule type" value="Genomic_DNA"/>
</dbReference>
<sequence>MTVDDGDIPTLDDLMEAAGTSLTELQIGFFKLGDGSKEFDNVLDVSPCTNLRSLRFRSPATYPLRRSLDWDESCCIIAEFLEQSEEPQIEQIAFDLTKDDIDGLRSSTAWQDVIDVLMSRRSRP</sequence>
<gene>
    <name evidence="1" type="ORF">A0H81_12549</name>
</gene>
<keyword evidence="2" id="KW-1185">Reference proteome</keyword>
<evidence type="ECO:0000313" key="1">
    <source>
        <dbReference type="EMBL" id="OBZ67309.1"/>
    </source>
</evidence>
<evidence type="ECO:0000313" key="2">
    <source>
        <dbReference type="Proteomes" id="UP000092993"/>
    </source>
</evidence>
<protein>
    <submittedName>
        <fullName evidence="1">Uncharacterized protein</fullName>
    </submittedName>
</protein>
<dbReference type="AlphaFoldDB" id="A0A1C7LTR8"/>
<dbReference type="Proteomes" id="UP000092993">
    <property type="component" value="Unassembled WGS sequence"/>
</dbReference>
<organism evidence="1 2">
    <name type="scientific">Grifola frondosa</name>
    <name type="common">Maitake</name>
    <name type="synonym">Polyporus frondosus</name>
    <dbReference type="NCBI Taxonomy" id="5627"/>
    <lineage>
        <taxon>Eukaryota</taxon>
        <taxon>Fungi</taxon>
        <taxon>Dikarya</taxon>
        <taxon>Basidiomycota</taxon>
        <taxon>Agaricomycotina</taxon>
        <taxon>Agaricomycetes</taxon>
        <taxon>Polyporales</taxon>
        <taxon>Grifolaceae</taxon>
        <taxon>Grifola</taxon>
    </lineage>
</organism>